<evidence type="ECO:0000259" key="12">
    <source>
        <dbReference type="Pfam" id="PF17683"/>
    </source>
</evidence>
<evidence type="ECO:0000313" key="14">
    <source>
        <dbReference type="Proteomes" id="UP000267821"/>
    </source>
</evidence>
<feature type="region of interest" description="Disordered" evidence="10">
    <location>
        <begin position="1"/>
        <end position="20"/>
    </location>
</feature>
<dbReference type="Proteomes" id="UP000267821">
    <property type="component" value="Unassembled WGS sequence"/>
</dbReference>
<evidence type="ECO:0000256" key="8">
    <source>
        <dbReference type="ARBA" id="ARBA00081473"/>
    </source>
</evidence>
<evidence type="ECO:0000256" key="3">
    <source>
        <dbReference type="ARBA" id="ARBA00021453"/>
    </source>
</evidence>
<dbReference type="Pfam" id="PF02270">
    <property type="entry name" value="TFIIF_beta"/>
    <property type="match status" value="1"/>
</dbReference>
<feature type="compositionally biased region" description="Gly residues" evidence="10">
    <location>
        <begin position="148"/>
        <end position="160"/>
    </location>
</feature>
<dbReference type="InterPro" id="IPR036388">
    <property type="entry name" value="WH-like_DNA-bd_sf"/>
</dbReference>
<proteinExistence type="inferred from homology"/>
<dbReference type="AlphaFoldDB" id="A0A3N4LLL7"/>
<keyword evidence="7" id="KW-0539">Nucleus</keyword>
<dbReference type="InterPro" id="IPR036390">
    <property type="entry name" value="WH_DNA-bd_sf"/>
</dbReference>
<evidence type="ECO:0000256" key="6">
    <source>
        <dbReference type="ARBA" id="ARBA00023163"/>
    </source>
</evidence>
<dbReference type="InterPro" id="IPR040450">
    <property type="entry name" value="TFIIF_beta_HTH"/>
</dbReference>
<dbReference type="InParanoid" id="A0A3N4LLL7"/>
<dbReference type="InterPro" id="IPR011039">
    <property type="entry name" value="TFIIF_interaction"/>
</dbReference>
<comment type="subcellular location">
    <subcellularLocation>
        <location evidence="1">Nucleus</location>
    </subcellularLocation>
</comment>
<feature type="compositionally biased region" description="Acidic residues" evidence="10">
    <location>
        <begin position="347"/>
        <end position="364"/>
    </location>
</feature>
<keyword evidence="4" id="KW-0805">Transcription regulation</keyword>
<dbReference type="SUPFAM" id="SSF50916">
    <property type="entry name" value="Rap30/74 interaction domains"/>
    <property type="match status" value="1"/>
</dbReference>
<keyword evidence="13" id="KW-0648">Protein biosynthesis</keyword>
<evidence type="ECO:0000256" key="10">
    <source>
        <dbReference type="SAM" id="MobiDB-lite"/>
    </source>
</evidence>
<protein>
    <recommendedName>
        <fullName evidence="3">Transcription initiation factor IIF subunit beta</fullName>
    </recommendedName>
    <alternativeName>
        <fullName evidence="9">TFIIF medium subunit</fullName>
    </alternativeName>
    <alternativeName>
        <fullName evidence="8">TFIIF-beta</fullName>
    </alternativeName>
</protein>
<dbReference type="PANTHER" id="PTHR10445:SF0">
    <property type="entry name" value="GENERAL TRANSCRIPTION FACTOR IIF SUBUNIT 2"/>
    <property type="match status" value="1"/>
</dbReference>
<comment type="similarity">
    <text evidence="2">Belongs to the TFIIF beta subunit family.</text>
</comment>
<evidence type="ECO:0000256" key="7">
    <source>
        <dbReference type="ARBA" id="ARBA00023242"/>
    </source>
</evidence>
<evidence type="ECO:0000256" key="4">
    <source>
        <dbReference type="ARBA" id="ARBA00023015"/>
    </source>
</evidence>
<evidence type="ECO:0000259" key="11">
    <source>
        <dbReference type="Pfam" id="PF02270"/>
    </source>
</evidence>
<name>A0A3N4LLL7_9PEZI</name>
<dbReference type="FunFam" id="1.10.10.10:FF:000035">
    <property type="entry name" value="General transcription factor IIF subunit 2"/>
    <property type="match status" value="1"/>
</dbReference>
<feature type="domain" description="TFIIF beta subunit HTH" evidence="11">
    <location>
        <begin position="256"/>
        <end position="319"/>
    </location>
</feature>
<keyword evidence="6" id="KW-0804">Transcription</keyword>
<dbReference type="InterPro" id="IPR040504">
    <property type="entry name" value="TFIIF_beta_N"/>
</dbReference>
<dbReference type="CDD" id="cd07980">
    <property type="entry name" value="TFIIF_beta"/>
    <property type="match status" value="1"/>
</dbReference>
<evidence type="ECO:0000313" key="13">
    <source>
        <dbReference type="EMBL" id="RPB23807.1"/>
    </source>
</evidence>
<accession>A0A3N4LLL7</accession>
<evidence type="ECO:0000256" key="9">
    <source>
        <dbReference type="ARBA" id="ARBA00081863"/>
    </source>
</evidence>
<evidence type="ECO:0000256" key="2">
    <source>
        <dbReference type="ARBA" id="ARBA00009543"/>
    </source>
</evidence>
<dbReference type="Gene3D" id="1.10.10.10">
    <property type="entry name" value="Winged helix-like DNA-binding domain superfamily/Winged helix DNA-binding domain"/>
    <property type="match status" value="1"/>
</dbReference>
<feature type="region of interest" description="Disordered" evidence="10">
    <location>
        <begin position="142"/>
        <end position="163"/>
    </location>
</feature>
<dbReference type="SUPFAM" id="SSF46785">
    <property type="entry name" value="Winged helix' DNA-binding domain"/>
    <property type="match status" value="1"/>
</dbReference>
<dbReference type="GO" id="GO:0003743">
    <property type="term" value="F:translation initiation factor activity"/>
    <property type="evidence" value="ECO:0007669"/>
    <property type="project" value="UniProtKB-KW"/>
</dbReference>
<keyword evidence="14" id="KW-1185">Reference proteome</keyword>
<sequence length="364" mass="40319">MKHEGAGAASDDDDYEDTGDLDMTNGKRGLWLVKLPRFLLEQWDKMEEDEEITLGEILVSSEEKFRLKLNPSLAAHKDLPETYDMVLNNRSVTNTWVFTEKDMPGYHENGGGPMRKVAQQENMPAMPARLLYGTDKKQSFAERSKGGSWKGGPGVAGGNRGNPYIRKAIPKKTALVGTVVHEATVMTPEGDEKYKRLIMEAHKKAMEPKKTVTVLEGPVGGNLLAPGTTGGSTGNFDTFIRKDKEKEKKTTDQKSTRMERAQLLDALFGCFKQYLAWSIKGLKQRLGQPEAYLKEVLGEIAVLHKSGKFALKYTLKPEYMQKVPVGVEGVEGVEGVSADGTTAEGAIELDEDEDEEEEEMEDVL</sequence>
<organism evidence="13 14">
    <name type="scientific">Terfezia boudieri ATCC MYA-4762</name>
    <dbReference type="NCBI Taxonomy" id="1051890"/>
    <lineage>
        <taxon>Eukaryota</taxon>
        <taxon>Fungi</taxon>
        <taxon>Dikarya</taxon>
        <taxon>Ascomycota</taxon>
        <taxon>Pezizomycotina</taxon>
        <taxon>Pezizomycetes</taxon>
        <taxon>Pezizales</taxon>
        <taxon>Pezizaceae</taxon>
        <taxon>Terfezia</taxon>
    </lineage>
</organism>
<feature type="compositionally biased region" description="Acidic residues" evidence="10">
    <location>
        <begin position="10"/>
        <end position="20"/>
    </location>
</feature>
<dbReference type="FunCoup" id="A0A3N4LLL7">
    <property type="interactions" value="486"/>
</dbReference>
<dbReference type="Pfam" id="PF17683">
    <property type="entry name" value="TFIIF_beta_N"/>
    <property type="match status" value="1"/>
</dbReference>
<dbReference type="GO" id="GO:0005674">
    <property type="term" value="C:transcription factor TFIIF complex"/>
    <property type="evidence" value="ECO:0007669"/>
    <property type="project" value="InterPro"/>
</dbReference>
<keyword evidence="13" id="KW-0396">Initiation factor</keyword>
<gene>
    <name evidence="13" type="ORF">L211DRAFT_786243</name>
</gene>
<feature type="domain" description="TFIIF beta subunit N-terminal" evidence="12">
    <location>
        <begin position="28"/>
        <end position="185"/>
    </location>
</feature>
<feature type="region of interest" description="Disordered" evidence="10">
    <location>
        <begin position="334"/>
        <end position="364"/>
    </location>
</feature>
<evidence type="ECO:0000256" key="5">
    <source>
        <dbReference type="ARBA" id="ARBA00023125"/>
    </source>
</evidence>
<dbReference type="EMBL" id="ML121544">
    <property type="protein sequence ID" value="RPB23807.1"/>
    <property type="molecule type" value="Genomic_DNA"/>
</dbReference>
<dbReference type="OrthoDB" id="26094at2759"/>
<dbReference type="STRING" id="1051890.A0A3N4LLL7"/>
<dbReference type="GO" id="GO:0003677">
    <property type="term" value="F:DNA binding"/>
    <property type="evidence" value="ECO:0007669"/>
    <property type="project" value="UniProtKB-KW"/>
</dbReference>
<reference evidence="13 14" key="1">
    <citation type="journal article" date="2018" name="Nat. Ecol. Evol.">
        <title>Pezizomycetes genomes reveal the molecular basis of ectomycorrhizal truffle lifestyle.</title>
        <authorList>
            <person name="Murat C."/>
            <person name="Payen T."/>
            <person name="Noel B."/>
            <person name="Kuo A."/>
            <person name="Morin E."/>
            <person name="Chen J."/>
            <person name="Kohler A."/>
            <person name="Krizsan K."/>
            <person name="Balestrini R."/>
            <person name="Da Silva C."/>
            <person name="Montanini B."/>
            <person name="Hainaut M."/>
            <person name="Levati E."/>
            <person name="Barry K.W."/>
            <person name="Belfiori B."/>
            <person name="Cichocki N."/>
            <person name="Clum A."/>
            <person name="Dockter R.B."/>
            <person name="Fauchery L."/>
            <person name="Guy J."/>
            <person name="Iotti M."/>
            <person name="Le Tacon F."/>
            <person name="Lindquist E.A."/>
            <person name="Lipzen A."/>
            <person name="Malagnac F."/>
            <person name="Mello A."/>
            <person name="Molinier V."/>
            <person name="Miyauchi S."/>
            <person name="Poulain J."/>
            <person name="Riccioni C."/>
            <person name="Rubini A."/>
            <person name="Sitrit Y."/>
            <person name="Splivallo R."/>
            <person name="Traeger S."/>
            <person name="Wang M."/>
            <person name="Zifcakova L."/>
            <person name="Wipf D."/>
            <person name="Zambonelli A."/>
            <person name="Paolocci F."/>
            <person name="Nowrousian M."/>
            <person name="Ottonello S."/>
            <person name="Baldrian P."/>
            <person name="Spatafora J.W."/>
            <person name="Henrissat B."/>
            <person name="Nagy L.G."/>
            <person name="Aury J.M."/>
            <person name="Wincker P."/>
            <person name="Grigoriev I.V."/>
            <person name="Bonfante P."/>
            <person name="Martin F.M."/>
        </authorList>
    </citation>
    <scope>NUCLEOTIDE SEQUENCE [LARGE SCALE GENOMIC DNA]</scope>
    <source>
        <strain evidence="13 14">ATCC MYA-4762</strain>
    </source>
</reference>
<dbReference type="PANTHER" id="PTHR10445">
    <property type="entry name" value="GENERAL TRANSCRIPTION FACTOR IIF SUBUNIT 2"/>
    <property type="match status" value="1"/>
</dbReference>
<evidence type="ECO:0000256" key="1">
    <source>
        <dbReference type="ARBA" id="ARBA00004123"/>
    </source>
</evidence>
<dbReference type="InterPro" id="IPR003196">
    <property type="entry name" value="TFIIF_beta"/>
</dbReference>
<dbReference type="GO" id="GO:0006367">
    <property type="term" value="P:transcription initiation at RNA polymerase II promoter"/>
    <property type="evidence" value="ECO:0007669"/>
    <property type="project" value="InterPro"/>
</dbReference>
<keyword evidence="5" id="KW-0238">DNA-binding</keyword>